<feature type="transmembrane region" description="Helical" evidence="1">
    <location>
        <begin position="71"/>
        <end position="88"/>
    </location>
</feature>
<evidence type="ECO:0000313" key="2">
    <source>
        <dbReference type="EMBL" id="CCO49419.1"/>
    </source>
</evidence>
<name>A0AAV2VYF1_9VIBR</name>
<dbReference type="AlphaFoldDB" id="A0AAV2VYF1"/>
<accession>A0AAV2VYF1</accession>
<feature type="transmembrane region" description="Helical" evidence="1">
    <location>
        <begin position="100"/>
        <end position="118"/>
    </location>
</feature>
<keyword evidence="1" id="KW-0472">Membrane</keyword>
<evidence type="ECO:0000313" key="3">
    <source>
        <dbReference type="Proteomes" id="UP000018211"/>
    </source>
</evidence>
<evidence type="ECO:0000256" key="1">
    <source>
        <dbReference type="SAM" id="Phobius"/>
    </source>
</evidence>
<sequence length="124" mass="13908">MNLDSSHRKRFSSERIVALILIGYLVFHSPILIQALSQTVLKLIPATIMALTYISGLLAVAGLWRQRTWGYLPVLFFIPALTLFSGVLSFDRNGILFKDFILMMANIGVFLFAAWGLMQKMNAA</sequence>
<feature type="transmembrane region" description="Helical" evidence="1">
    <location>
        <begin position="43"/>
        <end position="64"/>
    </location>
</feature>
<protein>
    <submittedName>
        <fullName evidence="2">Uncharacterized protein</fullName>
    </submittedName>
</protein>
<gene>
    <name evidence="2" type="ORF">VIBNISOn1_820102</name>
</gene>
<dbReference type="EMBL" id="CAOF01000178">
    <property type="protein sequence ID" value="CCO49419.1"/>
    <property type="molecule type" value="Genomic_DNA"/>
</dbReference>
<feature type="transmembrane region" description="Helical" evidence="1">
    <location>
        <begin position="16"/>
        <end position="37"/>
    </location>
</feature>
<dbReference type="RefSeq" id="WP_022613540.1">
    <property type="nucleotide sequence ID" value="NZ_LK391965.1"/>
</dbReference>
<dbReference type="Proteomes" id="UP000018211">
    <property type="component" value="Unassembled WGS sequence"/>
</dbReference>
<reference evidence="2 3" key="1">
    <citation type="journal article" date="2013" name="ISME J.">
        <title>Comparative genomics of pathogenic lineages of Vibrio nigripulchritudo identifies virulence-associated traits.</title>
        <authorList>
            <person name="Goudenege D."/>
            <person name="Labreuche Y."/>
            <person name="Krin E."/>
            <person name="Ansquer D."/>
            <person name="Mangenot S."/>
            <person name="Calteau A."/>
            <person name="Medigue C."/>
            <person name="Mazel D."/>
            <person name="Polz M.F."/>
            <person name="Le Roux F."/>
        </authorList>
    </citation>
    <scope>NUCLEOTIDE SEQUENCE [LARGE SCALE GENOMIC DNA]</scope>
    <source>
        <strain evidence="2 3">SOn1</strain>
    </source>
</reference>
<proteinExistence type="predicted"/>
<organism evidence="2 3">
    <name type="scientific">Vibrio nigripulchritudo SOn1</name>
    <dbReference type="NCBI Taxonomy" id="1238450"/>
    <lineage>
        <taxon>Bacteria</taxon>
        <taxon>Pseudomonadati</taxon>
        <taxon>Pseudomonadota</taxon>
        <taxon>Gammaproteobacteria</taxon>
        <taxon>Vibrionales</taxon>
        <taxon>Vibrionaceae</taxon>
        <taxon>Vibrio</taxon>
    </lineage>
</organism>
<comment type="caution">
    <text evidence="2">The sequence shown here is derived from an EMBL/GenBank/DDBJ whole genome shotgun (WGS) entry which is preliminary data.</text>
</comment>
<keyword evidence="1" id="KW-0812">Transmembrane</keyword>
<keyword evidence="1" id="KW-1133">Transmembrane helix</keyword>